<evidence type="ECO:0000313" key="4">
    <source>
        <dbReference type="Proteomes" id="UP001215598"/>
    </source>
</evidence>
<evidence type="ECO:0000256" key="1">
    <source>
        <dbReference type="SAM" id="MobiDB-lite"/>
    </source>
</evidence>
<feature type="transmembrane region" description="Helical" evidence="2">
    <location>
        <begin position="166"/>
        <end position="189"/>
    </location>
</feature>
<feature type="compositionally biased region" description="Polar residues" evidence="1">
    <location>
        <begin position="104"/>
        <end position="113"/>
    </location>
</feature>
<accession>A0AAD7IKR1</accession>
<feature type="transmembrane region" description="Helical" evidence="2">
    <location>
        <begin position="45"/>
        <end position="70"/>
    </location>
</feature>
<keyword evidence="2" id="KW-0472">Membrane</keyword>
<keyword evidence="2" id="KW-0812">Transmembrane</keyword>
<keyword evidence="4" id="KW-1185">Reference proteome</keyword>
<sequence>MALSTKAYIKAYAIGFLATLLLLLTPTLIERYYPQATPVATALVWLTDSIACGLSTLSVIMGSILLISLLKDACNGIARLCGARPATGSISLEDGTAEPVPVSPASTTGNSTDAAPPSPTTSEPGVGRKLLSLACFIYFLTSQFRRGNIVSLERPVLENLATVLEYLVRGCKVIVAGFLLLLFAAYLWLKLTGARTAAEAPTLPVIAEAAAVEVADMKEEIKEEKEKN</sequence>
<dbReference type="Proteomes" id="UP001215598">
    <property type="component" value="Unassembled WGS sequence"/>
</dbReference>
<evidence type="ECO:0000256" key="2">
    <source>
        <dbReference type="SAM" id="Phobius"/>
    </source>
</evidence>
<gene>
    <name evidence="3" type="ORF">B0H16DRAFT_1560045</name>
</gene>
<proteinExistence type="predicted"/>
<protein>
    <submittedName>
        <fullName evidence="3">Uncharacterized protein</fullName>
    </submittedName>
</protein>
<dbReference type="AlphaFoldDB" id="A0AAD7IKR1"/>
<organism evidence="3 4">
    <name type="scientific">Mycena metata</name>
    <dbReference type="NCBI Taxonomy" id="1033252"/>
    <lineage>
        <taxon>Eukaryota</taxon>
        <taxon>Fungi</taxon>
        <taxon>Dikarya</taxon>
        <taxon>Basidiomycota</taxon>
        <taxon>Agaricomycotina</taxon>
        <taxon>Agaricomycetes</taxon>
        <taxon>Agaricomycetidae</taxon>
        <taxon>Agaricales</taxon>
        <taxon>Marasmiineae</taxon>
        <taxon>Mycenaceae</taxon>
        <taxon>Mycena</taxon>
    </lineage>
</organism>
<keyword evidence="2" id="KW-1133">Transmembrane helix</keyword>
<name>A0AAD7IKR1_9AGAR</name>
<reference evidence="3" key="1">
    <citation type="submission" date="2023-03" db="EMBL/GenBank/DDBJ databases">
        <title>Massive genome expansion in bonnet fungi (Mycena s.s.) driven by repeated elements and novel gene families across ecological guilds.</title>
        <authorList>
            <consortium name="Lawrence Berkeley National Laboratory"/>
            <person name="Harder C.B."/>
            <person name="Miyauchi S."/>
            <person name="Viragh M."/>
            <person name="Kuo A."/>
            <person name="Thoen E."/>
            <person name="Andreopoulos B."/>
            <person name="Lu D."/>
            <person name="Skrede I."/>
            <person name="Drula E."/>
            <person name="Henrissat B."/>
            <person name="Morin E."/>
            <person name="Kohler A."/>
            <person name="Barry K."/>
            <person name="LaButti K."/>
            <person name="Morin E."/>
            <person name="Salamov A."/>
            <person name="Lipzen A."/>
            <person name="Mereny Z."/>
            <person name="Hegedus B."/>
            <person name="Baldrian P."/>
            <person name="Stursova M."/>
            <person name="Weitz H."/>
            <person name="Taylor A."/>
            <person name="Grigoriev I.V."/>
            <person name="Nagy L.G."/>
            <person name="Martin F."/>
            <person name="Kauserud H."/>
        </authorList>
    </citation>
    <scope>NUCLEOTIDE SEQUENCE</scope>
    <source>
        <strain evidence="3">CBHHK182m</strain>
    </source>
</reference>
<comment type="caution">
    <text evidence="3">The sequence shown here is derived from an EMBL/GenBank/DDBJ whole genome shotgun (WGS) entry which is preliminary data.</text>
</comment>
<evidence type="ECO:0000313" key="3">
    <source>
        <dbReference type="EMBL" id="KAJ7744406.1"/>
    </source>
</evidence>
<feature type="region of interest" description="Disordered" evidence="1">
    <location>
        <begin position="92"/>
        <end position="124"/>
    </location>
</feature>
<dbReference type="EMBL" id="JARKIB010000087">
    <property type="protein sequence ID" value="KAJ7744406.1"/>
    <property type="molecule type" value="Genomic_DNA"/>
</dbReference>